<evidence type="ECO:0000256" key="2">
    <source>
        <dbReference type="ARBA" id="ARBA00022525"/>
    </source>
</evidence>
<dbReference type="Gene3D" id="2.160.20.10">
    <property type="entry name" value="Single-stranded right-handed beta-helix, Pectin lyase-like"/>
    <property type="match status" value="2"/>
</dbReference>
<proteinExistence type="predicted"/>
<dbReference type="InterPro" id="IPR039448">
    <property type="entry name" value="Beta_helix"/>
</dbReference>
<dbReference type="GO" id="GO:0005576">
    <property type="term" value="C:extracellular region"/>
    <property type="evidence" value="ECO:0007669"/>
    <property type="project" value="UniProtKB-SubCell"/>
</dbReference>
<dbReference type="OrthoDB" id="9807425at2"/>
<name>A0A2M9D616_9MICO</name>
<accession>A0A2M9D616</accession>
<gene>
    <name evidence="6" type="ORF">CLV85_0335</name>
</gene>
<organism evidence="6 7">
    <name type="scientific">Salinibacterium amurskyense</name>
    <dbReference type="NCBI Taxonomy" id="205941"/>
    <lineage>
        <taxon>Bacteria</taxon>
        <taxon>Bacillati</taxon>
        <taxon>Actinomycetota</taxon>
        <taxon>Actinomycetes</taxon>
        <taxon>Micrococcales</taxon>
        <taxon>Microbacteriaceae</taxon>
        <taxon>Salinibacterium</taxon>
    </lineage>
</organism>
<keyword evidence="7" id="KW-1185">Reference proteome</keyword>
<dbReference type="AlphaFoldDB" id="A0A2M9D616"/>
<dbReference type="GO" id="GO:0016837">
    <property type="term" value="F:carbon-oxygen lyase activity, acting on polysaccharides"/>
    <property type="evidence" value="ECO:0007669"/>
    <property type="project" value="TreeGrafter"/>
</dbReference>
<dbReference type="Proteomes" id="UP000231742">
    <property type="component" value="Unassembled WGS sequence"/>
</dbReference>
<dbReference type="Pfam" id="PF13229">
    <property type="entry name" value="Beta_helix"/>
    <property type="match status" value="1"/>
</dbReference>
<reference evidence="6 7" key="1">
    <citation type="submission" date="2017-11" db="EMBL/GenBank/DDBJ databases">
        <title>Genomic Encyclopedia of Archaeal and Bacterial Type Strains, Phase II (KMG-II): From Individual Species to Whole Genera.</title>
        <authorList>
            <person name="Goeker M."/>
        </authorList>
    </citation>
    <scope>NUCLEOTIDE SEQUENCE [LARGE SCALE GENOMIC DNA]</scope>
    <source>
        <strain evidence="6 7">DSM 16400</strain>
    </source>
</reference>
<keyword evidence="3" id="KW-0732">Signal</keyword>
<dbReference type="InterPro" id="IPR052052">
    <property type="entry name" value="Polysaccharide_Lyase_9"/>
</dbReference>
<protein>
    <submittedName>
        <fullName evidence="6">Nitrous oxidase accessory protein NosD</fullName>
    </submittedName>
</protein>
<feature type="domain" description="Right handed beta helix" evidence="5">
    <location>
        <begin position="313"/>
        <end position="467"/>
    </location>
</feature>
<evidence type="ECO:0000259" key="5">
    <source>
        <dbReference type="Pfam" id="PF13229"/>
    </source>
</evidence>
<evidence type="ECO:0000313" key="6">
    <source>
        <dbReference type="EMBL" id="PJJ81164.1"/>
    </source>
</evidence>
<dbReference type="PANTHER" id="PTHR40088">
    <property type="entry name" value="PECTATE LYASE (EUROFUNG)"/>
    <property type="match status" value="1"/>
</dbReference>
<dbReference type="SUPFAM" id="SSF51126">
    <property type="entry name" value="Pectin lyase-like"/>
    <property type="match status" value="1"/>
</dbReference>
<keyword evidence="2" id="KW-0964">Secreted</keyword>
<dbReference type="InterPro" id="IPR006626">
    <property type="entry name" value="PbH1"/>
</dbReference>
<dbReference type="EMBL" id="PGFH01000001">
    <property type="protein sequence ID" value="PJJ81164.1"/>
    <property type="molecule type" value="Genomic_DNA"/>
</dbReference>
<dbReference type="PANTHER" id="PTHR40088:SF2">
    <property type="entry name" value="SECRETED SUGAR HYDROLASE"/>
    <property type="match status" value="1"/>
</dbReference>
<dbReference type="InterPro" id="IPR012334">
    <property type="entry name" value="Pectin_lyas_fold"/>
</dbReference>
<dbReference type="InterPro" id="IPR011459">
    <property type="entry name" value="DUF1565"/>
</dbReference>
<dbReference type="InterPro" id="IPR011050">
    <property type="entry name" value="Pectin_lyase_fold/virulence"/>
</dbReference>
<evidence type="ECO:0000256" key="3">
    <source>
        <dbReference type="ARBA" id="ARBA00022729"/>
    </source>
</evidence>
<evidence type="ECO:0000313" key="7">
    <source>
        <dbReference type="Proteomes" id="UP000231742"/>
    </source>
</evidence>
<evidence type="ECO:0000256" key="1">
    <source>
        <dbReference type="ARBA" id="ARBA00004613"/>
    </source>
</evidence>
<sequence>MSVARGTTNRRFRRRQVFAAVAIVLALAVAATALVVSSFGGRATTTTRPDVPIVEGVGAPDGVAASAADAGAAELGTTSYEIPAGALFVSPSGDNDADGSLESPLRTIKAALARVSAGGMIVLRAGEYHEAFTIAEGTPVTVQSYPGEVVWLDGSEIVKGWQLDGEQADREQADGEQTGGEQTGDELWSVAWGTVFDSSPTYERGAPDNTEQYWNFVTAAHPLAAHPDQLWLDDAPLTQVGSRDEVTASSFFHDESAGALYLGENPSGHTVRASTLQRALSIRAEGSTIRGIGVRRFAPSVPDFGAVTVERPGVTIENVVITESATSGLFITAANTTIRQVTVTESGMIGVAANYADNLLIDGLKASGNNTEWFNRAPVAGGLKLTRSRTVEIRNSDFSANNATALWFDQSCRDMTITGSTFVGNAGHGLFLEISARALVADNYLADNRIYGMKINDTSSVEIRDNIVVGSRNAIAVLQDERLKSDENEAGHDERHLDDPEMTWVGTDVSIIGNTLVGSSEALLWVEDYSRTRSARDFGITVDNNLYVRATDTAPRTLIAWPTNAIGVTPFSSLADFARGTGQEQTGLEHLGGSVLER</sequence>
<dbReference type="Pfam" id="PF07602">
    <property type="entry name" value="DUF1565"/>
    <property type="match status" value="1"/>
</dbReference>
<comment type="subcellular location">
    <subcellularLocation>
        <location evidence="1">Secreted</location>
    </subcellularLocation>
</comment>
<comment type="caution">
    <text evidence="6">The sequence shown here is derived from an EMBL/GenBank/DDBJ whole genome shotgun (WGS) entry which is preliminary data.</text>
</comment>
<dbReference type="RefSeq" id="WP_100387874.1">
    <property type="nucleotide sequence ID" value="NZ_BMZU01000001.1"/>
</dbReference>
<feature type="domain" description="DUF1565" evidence="4">
    <location>
        <begin position="92"/>
        <end position="161"/>
    </location>
</feature>
<dbReference type="SMART" id="SM00710">
    <property type="entry name" value="PbH1"/>
    <property type="match status" value="6"/>
</dbReference>
<evidence type="ECO:0000259" key="4">
    <source>
        <dbReference type="Pfam" id="PF07602"/>
    </source>
</evidence>